<dbReference type="InterPro" id="IPR010412">
    <property type="entry name" value="DUF1007"/>
</dbReference>
<dbReference type="EMBL" id="CP003989">
    <property type="protein sequence ID" value="AGA32573.1"/>
    <property type="molecule type" value="Genomic_DNA"/>
</dbReference>
<dbReference type="STRING" id="1255043.TVNIR_0883"/>
<proteinExistence type="predicted"/>
<dbReference type="Pfam" id="PF06226">
    <property type="entry name" value="DUF1007"/>
    <property type="match status" value="1"/>
</dbReference>
<evidence type="ECO:0000313" key="2">
    <source>
        <dbReference type="EMBL" id="AGA32573.1"/>
    </source>
</evidence>
<keyword evidence="1" id="KW-0732">Signal</keyword>
<evidence type="ECO:0000313" key="3">
    <source>
        <dbReference type="Proteomes" id="UP000010809"/>
    </source>
</evidence>
<sequence>MSRRGLRPPSPGRWLTLAALLLAAGPVQTHPHAWIDLRVSLHFEPRGDLRAMRQEWILDPTYSHLLLQDMEASHPGLDLDTALDEIGTRMLADLRDYDYFTEMRRAGDRLAIPDAREGRLEWRQRRLHLSFELPLQQRRPDAETPLEYRVYDPGYWIEVLHDPDDVIHLDGGQGCTTRMDPPRPEPWLVGYAATLDRKQRTPVEDLGRAFAERVLILCDS</sequence>
<dbReference type="PATRIC" id="fig|1255043.3.peg.889"/>
<dbReference type="Proteomes" id="UP000010809">
    <property type="component" value="Chromosome"/>
</dbReference>
<feature type="signal peptide" evidence="1">
    <location>
        <begin position="1"/>
        <end position="29"/>
    </location>
</feature>
<dbReference type="KEGG" id="tni:TVNIR_0883"/>
<evidence type="ECO:0008006" key="4">
    <source>
        <dbReference type="Google" id="ProtNLM"/>
    </source>
</evidence>
<accession>L0DU67</accession>
<reference evidence="2" key="1">
    <citation type="submission" date="2015-12" db="EMBL/GenBank/DDBJ databases">
        <authorList>
            <person name="Tikhonova T.V."/>
            <person name="Pavlov A.R."/>
            <person name="Beletsky A.V."/>
            <person name="Mardanov A.V."/>
            <person name="Sorokin D.Y."/>
            <person name="Ravin N.V."/>
            <person name="Popov V.O."/>
        </authorList>
    </citation>
    <scope>NUCLEOTIDE SEQUENCE</scope>
    <source>
        <strain evidence="2">DSM 14787</strain>
    </source>
</reference>
<dbReference type="RefSeq" id="WP_015257716.1">
    <property type="nucleotide sequence ID" value="NC_019902.2"/>
</dbReference>
<dbReference type="AlphaFoldDB" id="L0DU67"/>
<protein>
    <recommendedName>
        <fullName evidence="4">DUF1007 family protein</fullName>
    </recommendedName>
</protein>
<evidence type="ECO:0000256" key="1">
    <source>
        <dbReference type="SAM" id="SignalP"/>
    </source>
</evidence>
<keyword evidence="3" id="KW-1185">Reference proteome</keyword>
<dbReference type="OrthoDB" id="5781652at2"/>
<dbReference type="eggNOG" id="COG3683">
    <property type="taxonomic scope" value="Bacteria"/>
</dbReference>
<feature type="chain" id="PRO_5003941119" description="DUF1007 family protein" evidence="1">
    <location>
        <begin position="30"/>
        <end position="220"/>
    </location>
</feature>
<gene>
    <name evidence="2" type="ordered locus">TVNIR_0883</name>
</gene>
<dbReference type="HOGENOM" id="CLU_088941_0_1_6"/>
<organism evidence="2 3">
    <name type="scientific">Thioalkalivibrio nitratireducens (strain DSM 14787 / UNIQEM 213 / ALEN2)</name>
    <dbReference type="NCBI Taxonomy" id="1255043"/>
    <lineage>
        <taxon>Bacteria</taxon>
        <taxon>Pseudomonadati</taxon>
        <taxon>Pseudomonadota</taxon>
        <taxon>Gammaproteobacteria</taxon>
        <taxon>Chromatiales</taxon>
        <taxon>Ectothiorhodospiraceae</taxon>
        <taxon>Thioalkalivibrio</taxon>
    </lineage>
</organism>
<name>L0DU67_THIND</name>